<accession>A0A6J4R0R3</accession>
<dbReference type="Pfam" id="PF02875">
    <property type="entry name" value="Mur_ligase_C"/>
    <property type="match status" value="1"/>
</dbReference>
<comment type="similarity">
    <text evidence="1">Belongs to the folylpolyglutamate synthase family.</text>
</comment>
<keyword evidence="7" id="KW-0460">Magnesium</keyword>
<dbReference type="GO" id="GO:0005737">
    <property type="term" value="C:cytoplasm"/>
    <property type="evidence" value="ECO:0007669"/>
    <property type="project" value="TreeGrafter"/>
</dbReference>
<feature type="domain" description="Mur ligase central" evidence="11">
    <location>
        <begin position="48"/>
        <end position="213"/>
    </location>
</feature>
<dbReference type="SUPFAM" id="SSF53244">
    <property type="entry name" value="MurD-like peptide ligases, peptide-binding domain"/>
    <property type="match status" value="1"/>
</dbReference>
<comment type="catalytic activity">
    <reaction evidence="9">
        <text>(6S)-5,6,7,8-tetrahydrofolyl-(gamma-L-Glu)(n) + L-glutamate + ATP = (6S)-5,6,7,8-tetrahydrofolyl-(gamma-L-Glu)(n+1) + ADP + phosphate + H(+)</text>
        <dbReference type="Rhea" id="RHEA:10580"/>
        <dbReference type="Rhea" id="RHEA-COMP:14738"/>
        <dbReference type="Rhea" id="RHEA-COMP:14740"/>
        <dbReference type="ChEBI" id="CHEBI:15378"/>
        <dbReference type="ChEBI" id="CHEBI:29985"/>
        <dbReference type="ChEBI" id="CHEBI:30616"/>
        <dbReference type="ChEBI" id="CHEBI:43474"/>
        <dbReference type="ChEBI" id="CHEBI:141005"/>
        <dbReference type="ChEBI" id="CHEBI:456216"/>
        <dbReference type="EC" id="6.3.2.17"/>
    </reaction>
</comment>
<evidence type="ECO:0000313" key="12">
    <source>
        <dbReference type="EMBL" id="CAA9455506.1"/>
    </source>
</evidence>
<dbReference type="Gene3D" id="3.90.190.20">
    <property type="entry name" value="Mur ligase, C-terminal domain"/>
    <property type="match status" value="1"/>
</dbReference>
<dbReference type="GO" id="GO:0008841">
    <property type="term" value="F:dihydrofolate synthase activity"/>
    <property type="evidence" value="ECO:0007669"/>
    <property type="project" value="TreeGrafter"/>
</dbReference>
<evidence type="ECO:0000256" key="6">
    <source>
        <dbReference type="ARBA" id="ARBA00022840"/>
    </source>
</evidence>
<dbReference type="InterPro" id="IPR013221">
    <property type="entry name" value="Mur_ligase_cen"/>
</dbReference>
<proteinExistence type="inferred from homology"/>
<dbReference type="PANTHER" id="PTHR11136:SF0">
    <property type="entry name" value="DIHYDROFOLATE SYNTHETASE-RELATED"/>
    <property type="match status" value="1"/>
</dbReference>
<dbReference type="SUPFAM" id="SSF53623">
    <property type="entry name" value="MurD-like peptide ligases, catalytic domain"/>
    <property type="match status" value="1"/>
</dbReference>
<evidence type="ECO:0000256" key="1">
    <source>
        <dbReference type="ARBA" id="ARBA00008276"/>
    </source>
</evidence>
<dbReference type="GO" id="GO:0005524">
    <property type="term" value="F:ATP binding"/>
    <property type="evidence" value="ECO:0007669"/>
    <property type="project" value="UniProtKB-KW"/>
</dbReference>
<evidence type="ECO:0000256" key="5">
    <source>
        <dbReference type="ARBA" id="ARBA00022741"/>
    </source>
</evidence>
<evidence type="ECO:0000259" key="11">
    <source>
        <dbReference type="Pfam" id="PF08245"/>
    </source>
</evidence>
<gene>
    <name evidence="12" type="ORF">AVDCRST_MAG37-2916</name>
</gene>
<name>A0A6J4R0R3_9ACTN</name>
<evidence type="ECO:0000259" key="10">
    <source>
        <dbReference type="Pfam" id="PF02875"/>
    </source>
</evidence>
<protein>
    <recommendedName>
        <fullName evidence="2">tetrahydrofolate synthase</fullName>
        <ecNumber evidence="2">6.3.2.17</ecNumber>
    </recommendedName>
    <alternativeName>
        <fullName evidence="8">Tetrahydrofolylpolyglutamate synthase</fullName>
    </alternativeName>
</protein>
<evidence type="ECO:0000256" key="7">
    <source>
        <dbReference type="ARBA" id="ARBA00022842"/>
    </source>
</evidence>
<dbReference type="InterPro" id="IPR004101">
    <property type="entry name" value="Mur_ligase_C"/>
</dbReference>
<dbReference type="PANTHER" id="PTHR11136">
    <property type="entry name" value="FOLYLPOLYGLUTAMATE SYNTHASE-RELATED"/>
    <property type="match status" value="1"/>
</dbReference>
<dbReference type="AlphaFoldDB" id="A0A6J4R0R3"/>
<keyword evidence="5" id="KW-0547">Nucleotide-binding</keyword>
<evidence type="ECO:0000256" key="4">
    <source>
        <dbReference type="ARBA" id="ARBA00022723"/>
    </source>
</evidence>
<reference evidence="12" key="1">
    <citation type="submission" date="2020-02" db="EMBL/GenBank/DDBJ databases">
        <authorList>
            <person name="Meier V. D."/>
        </authorList>
    </citation>
    <scope>NUCLEOTIDE SEQUENCE</scope>
    <source>
        <strain evidence="12">AVDCRST_MAG37</strain>
    </source>
</reference>
<keyword evidence="4" id="KW-0479">Metal-binding</keyword>
<dbReference type="EC" id="6.3.2.17" evidence="2"/>
<sequence length="416" mass="44384">MNAEAHPSYKAVCAELDRRRRIALGFERIGALLEALDNPQHSLRVAQVVGTNGKGTTAIALASALCAAGHPSGAYLSPHVLSYTERVMLRGRYSTEKEFAGAMWKAIEVADENDIPATQFELLTAGALALFRDSGFEWAILEAGLGARHDATSAAEPEVVVLTNVGLDHTEYLGETVEEIAEEKLASIKSEALLVLGTDDPRVLRVAREATNEVGARLVEHKATGKEEAEGASFLDRNEGLGLLAGEVALKRTLGPEERNGAVAAARAARPPARFEEHEVRGVLVVVDGGHNPEGLRAALGEVRTRYGARPLGVVFGVLKGKDVASMLRTLENEAQLLVLTRPDSDDGRALDPEWVQKAYGPRNAGGRRARVIREAEEALCTAVEEMREAGGVVLVTGSLSTGAGILELLRGDGRD</sequence>
<dbReference type="Pfam" id="PF08245">
    <property type="entry name" value="Mur_ligase_M"/>
    <property type="match status" value="1"/>
</dbReference>
<evidence type="ECO:0000256" key="9">
    <source>
        <dbReference type="ARBA" id="ARBA00047493"/>
    </source>
</evidence>
<dbReference type="NCBIfam" id="TIGR01499">
    <property type="entry name" value="folC"/>
    <property type="match status" value="1"/>
</dbReference>
<keyword evidence="6" id="KW-0067">ATP-binding</keyword>
<evidence type="ECO:0000256" key="8">
    <source>
        <dbReference type="ARBA" id="ARBA00030592"/>
    </source>
</evidence>
<dbReference type="InterPro" id="IPR001645">
    <property type="entry name" value="Folylpolyglutamate_synth"/>
</dbReference>
<evidence type="ECO:0000256" key="2">
    <source>
        <dbReference type="ARBA" id="ARBA00013025"/>
    </source>
</evidence>
<dbReference type="GO" id="GO:0046872">
    <property type="term" value="F:metal ion binding"/>
    <property type="evidence" value="ECO:0007669"/>
    <property type="project" value="UniProtKB-KW"/>
</dbReference>
<dbReference type="GO" id="GO:0004326">
    <property type="term" value="F:tetrahydrofolylpolyglutamate synthase activity"/>
    <property type="evidence" value="ECO:0007669"/>
    <property type="project" value="UniProtKB-EC"/>
</dbReference>
<dbReference type="Gene3D" id="3.40.1190.10">
    <property type="entry name" value="Mur-like, catalytic domain"/>
    <property type="match status" value="1"/>
</dbReference>
<dbReference type="EMBL" id="CADCVD010000149">
    <property type="protein sequence ID" value="CAA9455506.1"/>
    <property type="molecule type" value="Genomic_DNA"/>
</dbReference>
<organism evidence="12">
    <name type="scientific">uncultured Rubrobacteraceae bacterium</name>
    <dbReference type="NCBI Taxonomy" id="349277"/>
    <lineage>
        <taxon>Bacteria</taxon>
        <taxon>Bacillati</taxon>
        <taxon>Actinomycetota</taxon>
        <taxon>Rubrobacteria</taxon>
        <taxon>Rubrobacterales</taxon>
        <taxon>Rubrobacteraceae</taxon>
        <taxon>environmental samples</taxon>
    </lineage>
</organism>
<feature type="domain" description="Mur ligase C-terminal" evidence="10">
    <location>
        <begin position="274"/>
        <end position="399"/>
    </location>
</feature>
<dbReference type="InterPro" id="IPR036615">
    <property type="entry name" value="Mur_ligase_C_dom_sf"/>
</dbReference>
<evidence type="ECO:0000256" key="3">
    <source>
        <dbReference type="ARBA" id="ARBA00022598"/>
    </source>
</evidence>
<dbReference type="InterPro" id="IPR036565">
    <property type="entry name" value="Mur-like_cat_sf"/>
</dbReference>
<keyword evidence="3 12" id="KW-0436">Ligase</keyword>